<dbReference type="GO" id="GO:0005829">
    <property type="term" value="C:cytosol"/>
    <property type="evidence" value="ECO:0007669"/>
    <property type="project" value="TreeGrafter"/>
</dbReference>
<gene>
    <name evidence="3" type="ORF">H1P_350020</name>
</gene>
<dbReference type="Pfam" id="PF01075">
    <property type="entry name" value="Glyco_transf_9"/>
    <property type="match status" value="1"/>
</dbReference>
<accession>A0A563VW00</accession>
<dbReference type="InterPro" id="IPR051199">
    <property type="entry name" value="LPS_LOS_Heptosyltrfase"/>
</dbReference>
<organism evidence="3 4">
    <name type="scientific">Hyella patelloides LEGE 07179</name>
    <dbReference type="NCBI Taxonomy" id="945734"/>
    <lineage>
        <taxon>Bacteria</taxon>
        <taxon>Bacillati</taxon>
        <taxon>Cyanobacteriota</taxon>
        <taxon>Cyanophyceae</taxon>
        <taxon>Pleurocapsales</taxon>
        <taxon>Hyellaceae</taxon>
        <taxon>Hyella</taxon>
    </lineage>
</organism>
<evidence type="ECO:0000256" key="2">
    <source>
        <dbReference type="ARBA" id="ARBA00022679"/>
    </source>
</evidence>
<sequence>MRILALVPGGIGNQIYFFPTLETLNSKYPQSKIDVLVEPRAKKAYRVCKYVSEVLLFDYQDRSSMADYLNLLGVIRDREYEAVISYNAPWAVESLLWLNGIPVRIGEQKNNSWIFSKSVPLKREQYEPQTYHDILQGLGIEADCPPLKINVPQKDIDWAESRQKLLDLKSGYILLHGVEETYPITSWQKIVTDIQAKQPEIPVVLLQTQEEDFWVAAMMTANSQLKVIASSDVGKIAAIIAGANLLVTSDRNSLALAVAVETYTIALIDSADTSTQLLPQDDNYVGVCSSSKQIADIAPETVLGKIWGN</sequence>
<dbReference type="InterPro" id="IPR002201">
    <property type="entry name" value="Glyco_trans_9"/>
</dbReference>
<evidence type="ECO:0000256" key="1">
    <source>
        <dbReference type="ARBA" id="ARBA00022676"/>
    </source>
</evidence>
<dbReference type="OrthoDB" id="9797795at2"/>
<keyword evidence="1" id="KW-0328">Glycosyltransferase</keyword>
<evidence type="ECO:0000313" key="4">
    <source>
        <dbReference type="Proteomes" id="UP000320055"/>
    </source>
</evidence>
<keyword evidence="4" id="KW-1185">Reference proteome</keyword>
<dbReference type="EMBL" id="CAACVJ010000279">
    <property type="protein sequence ID" value="VEP15590.1"/>
    <property type="molecule type" value="Genomic_DNA"/>
</dbReference>
<protein>
    <submittedName>
        <fullName evidence="3">ADP-heptose:LPS heptosyltransferase</fullName>
    </submittedName>
</protein>
<dbReference type="Gene3D" id="3.40.50.2000">
    <property type="entry name" value="Glycogen Phosphorylase B"/>
    <property type="match status" value="2"/>
</dbReference>
<dbReference type="SUPFAM" id="SSF53756">
    <property type="entry name" value="UDP-Glycosyltransferase/glycogen phosphorylase"/>
    <property type="match status" value="1"/>
</dbReference>
<dbReference type="PANTHER" id="PTHR30160">
    <property type="entry name" value="TETRAACYLDISACCHARIDE 4'-KINASE-RELATED"/>
    <property type="match status" value="1"/>
</dbReference>
<dbReference type="GO" id="GO:0009244">
    <property type="term" value="P:lipopolysaccharide core region biosynthetic process"/>
    <property type="evidence" value="ECO:0007669"/>
    <property type="project" value="TreeGrafter"/>
</dbReference>
<dbReference type="GO" id="GO:0008713">
    <property type="term" value="F:ADP-heptose-lipopolysaccharide heptosyltransferase activity"/>
    <property type="evidence" value="ECO:0007669"/>
    <property type="project" value="TreeGrafter"/>
</dbReference>
<dbReference type="PANTHER" id="PTHR30160:SF7">
    <property type="entry name" value="ADP-HEPTOSE--LPS HEPTOSYLTRANSFERASE 2"/>
    <property type="match status" value="1"/>
</dbReference>
<dbReference type="Proteomes" id="UP000320055">
    <property type="component" value="Unassembled WGS sequence"/>
</dbReference>
<dbReference type="AlphaFoldDB" id="A0A563VW00"/>
<evidence type="ECO:0000313" key="3">
    <source>
        <dbReference type="EMBL" id="VEP15590.1"/>
    </source>
</evidence>
<proteinExistence type="predicted"/>
<dbReference type="RefSeq" id="WP_144865580.1">
    <property type="nucleotide sequence ID" value="NZ_LR213795.1"/>
</dbReference>
<name>A0A563VW00_9CYAN</name>
<reference evidence="3 4" key="1">
    <citation type="submission" date="2019-01" db="EMBL/GenBank/DDBJ databases">
        <authorList>
            <person name="Brito A."/>
        </authorList>
    </citation>
    <scope>NUCLEOTIDE SEQUENCE [LARGE SCALE GENOMIC DNA]</scope>
    <source>
        <strain evidence="3">1</strain>
    </source>
</reference>
<keyword evidence="2 3" id="KW-0808">Transferase</keyword>